<dbReference type="Proteomes" id="UP000823749">
    <property type="component" value="Chromosome 10"/>
</dbReference>
<dbReference type="AlphaFoldDB" id="A0AAV6IKA4"/>
<keyword evidence="1" id="KW-0812">Transmembrane</keyword>
<accession>A0AAV6IKA4</accession>
<comment type="caution">
    <text evidence="2">The sequence shown here is derived from an EMBL/GenBank/DDBJ whole genome shotgun (WGS) entry which is preliminary data.</text>
</comment>
<proteinExistence type="predicted"/>
<feature type="transmembrane region" description="Helical" evidence="1">
    <location>
        <begin position="77"/>
        <end position="99"/>
    </location>
</feature>
<evidence type="ECO:0000256" key="1">
    <source>
        <dbReference type="SAM" id="Phobius"/>
    </source>
</evidence>
<evidence type="ECO:0000313" key="2">
    <source>
        <dbReference type="EMBL" id="KAG5528370.1"/>
    </source>
</evidence>
<organism evidence="2 3">
    <name type="scientific">Rhododendron griersonianum</name>
    <dbReference type="NCBI Taxonomy" id="479676"/>
    <lineage>
        <taxon>Eukaryota</taxon>
        <taxon>Viridiplantae</taxon>
        <taxon>Streptophyta</taxon>
        <taxon>Embryophyta</taxon>
        <taxon>Tracheophyta</taxon>
        <taxon>Spermatophyta</taxon>
        <taxon>Magnoliopsida</taxon>
        <taxon>eudicotyledons</taxon>
        <taxon>Gunneridae</taxon>
        <taxon>Pentapetalae</taxon>
        <taxon>asterids</taxon>
        <taxon>Ericales</taxon>
        <taxon>Ericaceae</taxon>
        <taxon>Ericoideae</taxon>
        <taxon>Rhodoreae</taxon>
        <taxon>Rhododendron</taxon>
    </lineage>
</organism>
<name>A0AAV6IKA4_9ERIC</name>
<dbReference type="EMBL" id="JACTNZ010000010">
    <property type="protein sequence ID" value="KAG5528370.1"/>
    <property type="molecule type" value="Genomic_DNA"/>
</dbReference>
<keyword evidence="3" id="KW-1185">Reference proteome</keyword>
<keyword evidence="1" id="KW-0472">Membrane</keyword>
<reference evidence="2" key="1">
    <citation type="submission" date="2020-08" db="EMBL/GenBank/DDBJ databases">
        <title>Plant Genome Project.</title>
        <authorList>
            <person name="Zhang R.-G."/>
        </authorList>
    </citation>
    <scope>NUCLEOTIDE SEQUENCE</scope>
    <source>
        <strain evidence="2">WSP0</strain>
        <tissue evidence="2">Leaf</tissue>
    </source>
</reference>
<sequence>MIRFVCLGHAWTSDFGCSEKEEFHWLIKVPYRFEVLCSSFSRTLCLRVFMVPKALGKKTQWFSFGYLSNFHQQNCRFIHTFLGIGIALCAITCLGHIAAHTANRHCLSLYPFLVELLTPPPAPFSHPF</sequence>
<gene>
    <name evidence="2" type="ORF">RHGRI_029142</name>
</gene>
<protein>
    <submittedName>
        <fullName evidence="2">Uncharacterized protein</fullName>
    </submittedName>
</protein>
<keyword evidence="1" id="KW-1133">Transmembrane helix</keyword>
<evidence type="ECO:0000313" key="3">
    <source>
        <dbReference type="Proteomes" id="UP000823749"/>
    </source>
</evidence>